<dbReference type="Pfam" id="PF02826">
    <property type="entry name" value="2-Hacid_dh_C"/>
    <property type="match status" value="1"/>
</dbReference>
<feature type="transmembrane region" description="Helical" evidence="11">
    <location>
        <begin position="691"/>
        <end position="711"/>
    </location>
</feature>
<keyword evidence="5" id="KW-0571">Peptide transport</keyword>
<dbReference type="InterPro" id="IPR023298">
    <property type="entry name" value="ATPase_P-typ_TM_dom_sf"/>
</dbReference>
<dbReference type="InterPro" id="IPR004648">
    <property type="entry name" value="Oligpept_transpt"/>
</dbReference>
<feature type="transmembrane region" description="Helical" evidence="11">
    <location>
        <begin position="869"/>
        <end position="886"/>
    </location>
</feature>
<evidence type="ECO:0000256" key="8">
    <source>
        <dbReference type="ARBA" id="ARBA00023002"/>
    </source>
</evidence>
<evidence type="ECO:0000256" key="9">
    <source>
        <dbReference type="ARBA" id="ARBA00023136"/>
    </source>
</evidence>
<name>A0A8H5CCM6_9AGAR</name>
<dbReference type="GO" id="GO:0015031">
    <property type="term" value="P:protein transport"/>
    <property type="evidence" value="ECO:0007669"/>
    <property type="project" value="UniProtKB-KW"/>
</dbReference>
<feature type="compositionally biased region" description="Pro residues" evidence="10">
    <location>
        <begin position="1563"/>
        <end position="1572"/>
    </location>
</feature>
<dbReference type="Gene3D" id="3.40.50.720">
    <property type="entry name" value="NAD(P)-binding Rossmann-like Domain"/>
    <property type="match status" value="2"/>
</dbReference>
<gene>
    <name evidence="13" type="ORF">D9611_009812</name>
</gene>
<feature type="region of interest" description="Disordered" evidence="10">
    <location>
        <begin position="1469"/>
        <end position="1554"/>
    </location>
</feature>
<feature type="transmembrane region" description="Helical" evidence="11">
    <location>
        <begin position="1071"/>
        <end position="1095"/>
    </location>
</feature>
<dbReference type="CDD" id="cd12169">
    <property type="entry name" value="PGDH_like_1"/>
    <property type="match status" value="1"/>
</dbReference>
<accession>A0A8H5CCM6</accession>
<feature type="transmembrane region" description="Helical" evidence="11">
    <location>
        <begin position="924"/>
        <end position="948"/>
    </location>
</feature>
<feature type="transmembrane region" description="Helical" evidence="11">
    <location>
        <begin position="453"/>
        <end position="475"/>
    </location>
</feature>
<sequence length="1970" mass="217509">MLLLKHLIAPASYPRRLPYLLHARDLSFKPYTLYQHRAMSGANPKTHRIAILDDYQGVALTSADWTPVEARVSSIHVFRDTIHDQDALVKRLEPFDIICAMRERTKFPKEVLERLPNLKFIATTGQRNLGIDSSFARTRGIPVSGTGNGGSPVLEHIWALILSLVRQIPAEDAHIKSGNPQWQTAVPLGLSGRTIGLLGVGKLGSQVSTIAKAFGMRVVGWSPNFTKERAEEAGVEYAESKAALLEQSDVLSVHLVLSPSTRHILKLEDLLLLKPTSYLINTSRGPLVDEEALVEVLKEGRIAGAGLDVYDVEPLPLDHPLRSAKNVVLTPHSAMATNIMNHGSAATGTSHAVVRENGLAESEGVSSLEAYYDENLGDPNLDLRAWRLSRASTLDQDEMDFNESPYPEVRAAVSSADDPNMPVNTFRMWFLGLFFVFASTIFNQVLIFRYPSILITGTIVQLLSLPFGHLLARILPKTTFTVSSHKWTLNPGPFSVKEHVCITIMGTYGVNGVYAMESVICRKIFYGIHVPYKHQFLLALGSQVFGFSLAGMLRRFVVWPARMIWPNVLATCALFNALHQPPTGQGDIVDQKPASKKGDATHVWRVKPVMMSRGKFFMIVAGATFVWSWIPGYLFTALSMFSWVCWIWPDNPPVNILFGSVTGLGMSVLTFDWAMIGYFASPFISPWWAQANVAVSFILFLWVVTPVAYFTNTFFTSHFPLSSTSAFDNTGKRYRVSEILTNGLFDAQKYEAYSQPYLPITLALVYGFSFASVSAIVVHSFLWFRKDVARQFRRTLRDEHDIHSRLMQSYSEVPHWWYLLTGLTALAFIIAANSIVETQLPFWALLISLLLPIIFALPLSILQALANQYINLNAISQLLVGYMLPGRPIASTIFKSFSASTILECTGFVMDLKTGHYMKVPPRIMFSIQFVAATFAAILVVLVEAWLFSHIEDMCTPGQKAGFVCPGSNTFFTASVIWGGVGPGRLFSPGRLYSPLLWFFLVGFLLPIPFYFLARKYPLGVWRYINIPIFFAGLQGIPSGAPINLAVWLLCGFLGNFVVRRKYFERWIRYNYVLSAALDTGVAFSFFIMFFVVMLPKGGLELPWWGNSIASDPFNSSFRQSNASSSGSSSSGRRSTRALGSSSEGTSVSDHRNRLPRYSSVFGVEPDQVQLVQDAEENPRLEYKYHLTKGTKQEPWASLGIMSTVRGTRKESTPRIPYFEGSEDVHVELNLFLKKPVTIHSITATLRGKLTTGRLEADSSTFLEYPISIFEKDTVDASKLQNARADRKLAGANKFKLTFPFPTKVNSHTLTPSPAQTTRVSATINGDLASSLAESSITPFTLEGDPYTLNTASEHEESRIGHTEETHPGAVTPFSPSLVRSPGLDEKRPLALAPSTSTQSRGPVKLHSDNSADPQAEPNGGRVDVTSIYSSGASPSELDHAPTPFNAPTAGHNLITPFSLTEDLSVTSAIPESRESQPGEAPPTAPGAITPFSPFLVRVPNRDEKRPFPPSVAPQCRPPAHLYSDSTNPTDVLTPFPADIQPQQSSRASEKRRLDENIVTLPPSTPQTPLPPAEKQKRRNILEEARQRLEGVRIDEGREGDPLVHFLPPTFLERKILVNLHYEFVIKITHGLLRRQDKIKTNLLYTPSLEPGPFSFKRQTAYAEGRTLPQPADDFEGWEALPPVAMKGELLDQRTIDLECTLSLAKPLTYTRGSVVPCHLTLNSSDIQALNLLAIPSTPRLRLMRRVLYSEKGPKTMGAAHPGGGPGAIPDILEKKSRRQSGGGPHYPEGGLDWEAAIFPGDVVESVDEITCATWWIIPPAVSDGSIQGLSIRKLGGEIHLPPNLKPSCRSPLFSISYTVELLPLQSHTFRPILMSSDSAGLSDKALQELVLLSHRVSIATNYCPGLQTPTIYSSPIDIERQDAKRRKRLEADKISIQASAQGVPATRYGGRVPGKAAGHIGSIIGEEVC</sequence>
<dbReference type="SUPFAM" id="SSF52283">
    <property type="entry name" value="Formate/glycerate dehydrogenase catalytic domain-like"/>
    <property type="match status" value="1"/>
</dbReference>
<keyword evidence="8" id="KW-0560">Oxidoreductase</keyword>
<dbReference type="SUPFAM" id="SSF51735">
    <property type="entry name" value="NAD(P)-binding Rossmann-fold domains"/>
    <property type="match status" value="1"/>
</dbReference>
<evidence type="ECO:0000256" key="1">
    <source>
        <dbReference type="ARBA" id="ARBA00004141"/>
    </source>
</evidence>
<dbReference type="EMBL" id="JAACJK010000008">
    <property type="protein sequence ID" value="KAF5339375.1"/>
    <property type="molecule type" value="Genomic_DNA"/>
</dbReference>
<feature type="transmembrane region" description="Helical" evidence="11">
    <location>
        <begin position="842"/>
        <end position="862"/>
    </location>
</feature>
<keyword evidence="4 11" id="KW-0812">Transmembrane</keyword>
<dbReference type="PROSITE" id="PS00671">
    <property type="entry name" value="D_2_HYDROXYACID_DH_3"/>
    <property type="match status" value="1"/>
</dbReference>
<dbReference type="Pfam" id="PF03169">
    <property type="entry name" value="OPT"/>
    <property type="match status" value="1"/>
</dbReference>
<comment type="caution">
    <text evidence="13">The sequence shown here is derived from an EMBL/GenBank/DDBJ whole genome shotgun (WGS) entry which is preliminary data.</text>
</comment>
<keyword evidence="9 11" id="KW-0472">Membrane</keyword>
<dbReference type="InterPro" id="IPR004813">
    <property type="entry name" value="OPT"/>
</dbReference>
<protein>
    <recommendedName>
        <fullName evidence="12">D-isomer specific 2-hydroxyacid dehydrogenase NAD-binding domain-containing protein</fullName>
    </recommendedName>
</protein>
<evidence type="ECO:0000256" key="2">
    <source>
        <dbReference type="ARBA" id="ARBA00008807"/>
    </source>
</evidence>
<evidence type="ECO:0000256" key="7">
    <source>
        <dbReference type="ARBA" id="ARBA00022989"/>
    </source>
</evidence>
<feature type="transmembrane region" description="Helical" evidence="11">
    <location>
        <begin position="536"/>
        <end position="553"/>
    </location>
</feature>
<keyword evidence="6" id="KW-0653">Protein transport</keyword>
<keyword evidence="14" id="KW-1185">Reference proteome</keyword>
<feature type="transmembrane region" description="Helical" evidence="11">
    <location>
        <begin position="996"/>
        <end position="1014"/>
    </location>
</feature>
<feature type="transmembrane region" description="Helical" evidence="11">
    <location>
        <begin position="656"/>
        <end position="679"/>
    </location>
</feature>
<feature type="transmembrane region" description="Helical" evidence="11">
    <location>
        <begin position="1043"/>
        <end position="1059"/>
    </location>
</feature>
<dbReference type="NCBIfam" id="TIGR00727">
    <property type="entry name" value="ISP4_OPT"/>
    <property type="match status" value="1"/>
</dbReference>
<dbReference type="InterPro" id="IPR036291">
    <property type="entry name" value="NAD(P)-bd_dom_sf"/>
</dbReference>
<feature type="transmembrane region" description="Helical" evidence="11">
    <location>
        <begin position="816"/>
        <end position="836"/>
    </location>
</feature>
<evidence type="ECO:0000256" key="5">
    <source>
        <dbReference type="ARBA" id="ARBA00022856"/>
    </source>
</evidence>
<dbReference type="InterPro" id="IPR006140">
    <property type="entry name" value="D-isomer_DH_NAD-bd"/>
</dbReference>
<dbReference type="Proteomes" id="UP000541558">
    <property type="component" value="Unassembled WGS sequence"/>
</dbReference>
<evidence type="ECO:0000256" key="6">
    <source>
        <dbReference type="ARBA" id="ARBA00022927"/>
    </source>
</evidence>
<feature type="region of interest" description="Disordered" evidence="10">
    <location>
        <begin position="1559"/>
        <end position="1578"/>
    </location>
</feature>
<dbReference type="GO" id="GO:0016020">
    <property type="term" value="C:membrane"/>
    <property type="evidence" value="ECO:0007669"/>
    <property type="project" value="UniProtKB-SubCell"/>
</dbReference>
<feature type="transmembrane region" description="Helical" evidence="11">
    <location>
        <begin position="763"/>
        <end position="784"/>
    </location>
</feature>
<evidence type="ECO:0000313" key="13">
    <source>
        <dbReference type="EMBL" id="KAF5339375.1"/>
    </source>
</evidence>
<evidence type="ECO:0000259" key="12">
    <source>
        <dbReference type="Pfam" id="PF02826"/>
    </source>
</evidence>
<dbReference type="SUPFAM" id="SSF81665">
    <property type="entry name" value="Calcium ATPase, transmembrane domain M"/>
    <property type="match status" value="1"/>
</dbReference>
<comment type="similarity">
    <text evidence="2">Belongs to the oligopeptide OPT transporter family.</text>
</comment>
<keyword evidence="3" id="KW-0813">Transport</keyword>
<feature type="region of interest" description="Disordered" evidence="10">
    <location>
        <begin position="1353"/>
        <end position="1454"/>
    </location>
</feature>
<feature type="domain" description="D-isomer specific 2-hydroxyacid dehydrogenase NAD-binding" evidence="12">
    <location>
        <begin position="159"/>
        <end position="334"/>
    </location>
</feature>
<dbReference type="InterPro" id="IPR029753">
    <property type="entry name" value="D-isomer_DH_CS"/>
</dbReference>
<dbReference type="NCBIfam" id="TIGR00728">
    <property type="entry name" value="OPT_sfam"/>
    <property type="match status" value="1"/>
</dbReference>
<evidence type="ECO:0000313" key="14">
    <source>
        <dbReference type="Proteomes" id="UP000541558"/>
    </source>
</evidence>
<evidence type="ECO:0000256" key="3">
    <source>
        <dbReference type="ARBA" id="ARBA00022448"/>
    </source>
</evidence>
<evidence type="ECO:0000256" key="10">
    <source>
        <dbReference type="SAM" id="MobiDB-lite"/>
    </source>
</evidence>
<feature type="compositionally biased region" description="Low complexity" evidence="10">
    <location>
        <begin position="1121"/>
        <end position="1143"/>
    </location>
</feature>
<reference evidence="13 14" key="1">
    <citation type="journal article" date="2020" name="ISME J.">
        <title>Uncovering the hidden diversity of litter-decomposition mechanisms in mushroom-forming fungi.</title>
        <authorList>
            <person name="Floudas D."/>
            <person name="Bentzer J."/>
            <person name="Ahren D."/>
            <person name="Johansson T."/>
            <person name="Persson P."/>
            <person name="Tunlid A."/>
        </authorList>
    </citation>
    <scope>NUCLEOTIDE SEQUENCE [LARGE SCALE GENOMIC DNA]</scope>
    <source>
        <strain evidence="13 14">CBS 175.51</strain>
    </source>
</reference>
<feature type="transmembrane region" description="Helical" evidence="11">
    <location>
        <begin position="616"/>
        <end position="644"/>
    </location>
</feature>
<proteinExistence type="inferred from homology"/>
<evidence type="ECO:0000256" key="4">
    <source>
        <dbReference type="ARBA" id="ARBA00022692"/>
    </source>
</evidence>
<organism evidence="13 14">
    <name type="scientific">Ephemerocybe angulata</name>
    <dbReference type="NCBI Taxonomy" id="980116"/>
    <lineage>
        <taxon>Eukaryota</taxon>
        <taxon>Fungi</taxon>
        <taxon>Dikarya</taxon>
        <taxon>Basidiomycota</taxon>
        <taxon>Agaricomycotina</taxon>
        <taxon>Agaricomycetes</taxon>
        <taxon>Agaricomycetidae</taxon>
        <taxon>Agaricales</taxon>
        <taxon>Agaricineae</taxon>
        <taxon>Psathyrellaceae</taxon>
        <taxon>Ephemerocybe</taxon>
    </lineage>
</organism>
<dbReference type="PANTHER" id="PTHR22601">
    <property type="entry name" value="ISP4 LIKE PROTEIN"/>
    <property type="match status" value="1"/>
</dbReference>
<feature type="transmembrane region" description="Helical" evidence="11">
    <location>
        <begin position="428"/>
        <end position="446"/>
    </location>
</feature>
<dbReference type="GO" id="GO:0016616">
    <property type="term" value="F:oxidoreductase activity, acting on the CH-OH group of donors, NAD or NADP as acceptor"/>
    <property type="evidence" value="ECO:0007669"/>
    <property type="project" value="InterPro"/>
</dbReference>
<comment type="subcellular location">
    <subcellularLocation>
        <location evidence="1">Membrane</location>
        <topology evidence="1">Multi-pass membrane protein</topology>
    </subcellularLocation>
</comment>
<dbReference type="GO" id="GO:0051287">
    <property type="term" value="F:NAD binding"/>
    <property type="evidence" value="ECO:0007669"/>
    <property type="project" value="InterPro"/>
</dbReference>
<evidence type="ECO:0000256" key="11">
    <source>
        <dbReference type="SAM" id="Phobius"/>
    </source>
</evidence>
<feature type="transmembrane region" description="Helical" evidence="11">
    <location>
        <begin position="1021"/>
        <end position="1037"/>
    </location>
</feature>
<dbReference type="GO" id="GO:0035673">
    <property type="term" value="F:oligopeptide transmembrane transporter activity"/>
    <property type="evidence" value="ECO:0007669"/>
    <property type="project" value="InterPro"/>
</dbReference>
<keyword evidence="7 11" id="KW-1133">Transmembrane helix</keyword>
<dbReference type="OrthoDB" id="9986677at2759"/>
<feature type="region of interest" description="Disordered" evidence="10">
    <location>
        <begin position="1121"/>
        <end position="1152"/>
    </location>
</feature>
<feature type="compositionally biased region" description="Basic and acidic residues" evidence="10">
    <location>
        <begin position="1353"/>
        <end position="1367"/>
    </location>
</feature>